<dbReference type="Proteomes" id="UP000007797">
    <property type="component" value="Unassembled WGS sequence"/>
</dbReference>
<evidence type="ECO:0000313" key="5">
    <source>
        <dbReference type="Proteomes" id="UP000007797"/>
    </source>
</evidence>
<dbReference type="PROSITE" id="PS50011">
    <property type="entry name" value="PROTEIN_KINASE_DOM"/>
    <property type="match status" value="1"/>
</dbReference>
<dbReference type="PROSITE" id="PS00108">
    <property type="entry name" value="PROTEIN_KINASE_ST"/>
    <property type="match status" value="1"/>
</dbReference>
<dbReference type="SUPFAM" id="SSF56112">
    <property type="entry name" value="Protein kinase-like (PK-like)"/>
    <property type="match status" value="1"/>
</dbReference>
<gene>
    <name evidence="4" type="ORF">DFA_06901</name>
</gene>
<evidence type="ECO:0000313" key="4">
    <source>
        <dbReference type="EMBL" id="EGG19799.1"/>
    </source>
</evidence>
<dbReference type="GO" id="GO:0004672">
    <property type="term" value="F:protein kinase activity"/>
    <property type="evidence" value="ECO:0007669"/>
    <property type="project" value="InterPro"/>
</dbReference>
<dbReference type="EMBL" id="GL883013">
    <property type="protein sequence ID" value="EGG19799.1"/>
    <property type="molecule type" value="Genomic_DNA"/>
</dbReference>
<dbReference type="InterPro" id="IPR008271">
    <property type="entry name" value="Ser/Thr_kinase_AS"/>
</dbReference>
<dbReference type="PANTHER" id="PTHR32134">
    <property type="entry name" value="FNIP REPEAT-CONTAINING PROTEIN"/>
    <property type="match status" value="1"/>
</dbReference>
<dbReference type="Pfam" id="PF05725">
    <property type="entry name" value="FNIP"/>
    <property type="match status" value="9"/>
</dbReference>
<evidence type="ECO:0000256" key="2">
    <source>
        <dbReference type="SAM" id="MobiDB-lite"/>
    </source>
</evidence>
<dbReference type="GO" id="GO:0005524">
    <property type="term" value="F:ATP binding"/>
    <property type="evidence" value="ECO:0007669"/>
    <property type="project" value="InterPro"/>
</dbReference>
<dbReference type="KEGG" id="dfa:DFA_06901"/>
<reference evidence="5" key="1">
    <citation type="journal article" date="2011" name="Genome Res.">
        <title>Phylogeny-wide analysis of social amoeba genomes highlights ancient origins for complex intercellular communication.</title>
        <authorList>
            <person name="Heidel A.J."/>
            <person name="Lawal H.M."/>
            <person name="Felder M."/>
            <person name="Schilde C."/>
            <person name="Helps N.R."/>
            <person name="Tunggal B."/>
            <person name="Rivero F."/>
            <person name="John U."/>
            <person name="Schleicher M."/>
            <person name="Eichinger L."/>
            <person name="Platzer M."/>
            <person name="Noegel A.A."/>
            <person name="Schaap P."/>
            <person name="Gloeckner G."/>
        </authorList>
    </citation>
    <scope>NUCLEOTIDE SEQUENCE [LARGE SCALE GENOMIC DNA]</scope>
    <source>
        <strain evidence="5">SH3</strain>
    </source>
</reference>
<dbReference type="SUPFAM" id="SSF52058">
    <property type="entry name" value="L domain-like"/>
    <property type="match status" value="1"/>
</dbReference>
<dbReference type="SMART" id="SM00220">
    <property type="entry name" value="S_TKc"/>
    <property type="match status" value="1"/>
</dbReference>
<dbReference type="GeneID" id="14872036"/>
<feature type="compositionally biased region" description="Polar residues" evidence="2">
    <location>
        <begin position="450"/>
        <end position="459"/>
    </location>
</feature>
<dbReference type="InterPro" id="IPR000719">
    <property type="entry name" value="Prot_kinase_dom"/>
</dbReference>
<sequence length="1082" mass="122172">MTTATIDSLVWVDNQPLSAGALPTSLQSLKFGKDYTQPVSVGVLPSSLQSLVFGYYFDQPLSVGVLPSSLQSLKFGDDYNQPLPVGVLPSSLQSLVFGYDYNQPIPVGVLPTSLLSLVFGSDYNQRLSVGVLPSSLQSLVFGDRYNQPLPVGVLPSTLQSLVFGDGYNQPLSVGVLPSSLQSLVFGYDYNQPIPVGVLPSSLQSLVFGYDYNQPIPVGVLPTSLQSLKFGYYYNQPLSVGVLPTSLQSLVFGDRYNQPLPVGVLPSTLQSLVFGYYYDQALSVGVFPSSLLSLVFGHRYNQPLSVGVLPTSLQSLEFGDRYNQPLRVGVLPSSLQSLVFGDGYNQPLPVGVLPSLQSLRFGWDLQSAIRYICPFDQSIGISKGFVKYPSIGVIKLPFENNKTVIFAHQRINAPTPFESIDCRPHLFRPPPIVEGDDPHNGTNIDDDSKQQKGTSLNTNPNSINYSTKYLMTYPIDQSSFVTVNSNKYFKLHSFPYSANKVFLVMSESYDELLVYKEIDYSLNQSIYDKIQFEIETMKLFINDSMFVQYKDHQDDTDSKKIYILTHFCEGGDLEQLFQSIYKWNESQKTIDQKEYKYILESDIWVYIRRLFLILEKLSQHNLAHLDIKPLNLFIGLDGEIVLGDFGCCQYFIDQPVLSPDIGKTCDTHPERMDDQTKSQDTNIMMAIATTLASRGTNGYYSPESKHKKYYSSNDIYSVGSTLFHLLSCHLDDIENRKQFILNHKKHDFSTDHIKISTDRYSEHLINFVKKLLIETPHNRLSLDDLTGEIVNQHTQRIKSFLIDQRQILPNTTTLILDGEFNSPLTGLLPRTLLKLKLLGNFNQPIKWGDIPYGVETLIFGSSFNSEIKHLPGSLKKLVLGKSFDCPVLSNISNTCILDLTIDSSCVNSEIIREREYLEQVNNINTYHLSGIPNIADSFINDNIKYNSILTIGENCYGSGKTNMYVRCCLINYHVLITRIKNKMVSLENNILQWKNNNIKISIDLNDVGVISNVQASIHPHLYCQIDKLKFEALNKQLDFKAIEYPLPNMTKLFELDEDNLHQVYQDDQYLNIRFIPLKPTMRE</sequence>
<name>F4PWZ6_CACFS</name>
<evidence type="ECO:0000259" key="3">
    <source>
        <dbReference type="PROSITE" id="PS50011"/>
    </source>
</evidence>
<keyword evidence="5" id="KW-1185">Reference proteome</keyword>
<organism evidence="4 5">
    <name type="scientific">Cavenderia fasciculata</name>
    <name type="common">Slime mold</name>
    <name type="synonym">Dictyostelium fasciculatum</name>
    <dbReference type="NCBI Taxonomy" id="261658"/>
    <lineage>
        <taxon>Eukaryota</taxon>
        <taxon>Amoebozoa</taxon>
        <taxon>Evosea</taxon>
        <taxon>Eumycetozoa</taxon>
        <taxon>Dictyostelia</taxon>
        <taxon>Acytosteliales</taxon>
        <taxon>Cavenderiaceae</taxon>
        <taxon>Cavenderia</taxon>
    </lineage>
</organism>
<evidence type="ECO:0000256" key="1">
    <source>
        <dbReference type="ARBA" id="ARBA00025754"/>
    </source>
</evidence>
<dbReference type="AlphaFoldDB" id="F4PWZ6"/>
<dbReference type="RefSeq" id="XP_004358145.1">
    <property type="nucleotide sequence ID" value="XM_004358088.1"/>
</dbReference>
<dbReference type="InterPro" id="IPR011009">
    <property type="entry name" value="Kinase-like_dom_sf"/>
</dbReference>
<dbReference type="InterPro" id="IPR051251">
    <property type="entry name" value="STK_FNIP-Repeat"/>
</dbReference>
<feature type="region of interest" description="Disordered" evidence="2">
    <location>
        <begin position="430"/>
        <end position="459"/>
    </location>
</feature>
<dbReference type="Pfam" id="PF00069">
    <property type="entry name" value="Pkinase"/>
    <property type="match status" value="1"/>
</dbReference>
<comment type="similarity">
    <text evidence="1">Belongs to the protein kinase superfamily. STE Ser/Thr protein kinase family.</text>
</comment>
<dbReference type="PANTHER" id="PTHR32134:SF92">
    <property type="entry name" value="FNIP REPEAT-CONTAINING PROTEIN"/>
    <property type="match status" value="1"/>
</dbReference>
<proteinExistence type="inferred from homology"/>
<dbReference type="Gene3D" id="1.10.510.10">
    <property type="entry name" value="Transferase(Phosphotransferase) domain 1"/>
    <property type="match status" value="1"/>
</dbReference>
<accession>F4PWZ6</accession>
<dbReference type="InterPro" id="IPR008615">
    <property type="entry name" value="FNIP"/>
</dbReference>
<feature type="domain" description="Protein kinase" evidence="3">
    <location>
        <begin position="468"/>
        <end position="800"/>
    </location>
</feature>
<protein>
    <recommendedName>
        <fullName evidence="3">Protein kinase domain-containing protein</fullName>
    </recommendedName>
</protein>
<dbReference type="OMA" id="YSHDREN"/>